<feature type="region of interest" description="Disordered" evidence="9">
    <location>
        <begin position="264"/>
        <end position="300"/>
    </location>
</feature>
<proteinExistence type="inferred from homology"/>
<dbReference type="CDD" id="cd03064">
    <property type="entry name" value="TRX_Fd_NuoE"/>
    <property type="match status" value="1"/>
</dbReference>
<evidence type="ECO:0000256" key="3">
    <source>
        <dbReference type="ARBA" id="ARBA00022723"/>
    </source>
</evidence>
<evidence type="ECO:0000256" key="6">
    <source>
        <dbReference type="ARBA" id="ARBA00023014"/>
    </source>
</evidence>
<dbReference type="PANTHER" id="PTHR10371:SF3">
    <property type="entry name" value="NADH DEHYDROGENASE [UBIQUINONE] FLAVOPROTEIN 2, MITOCHONDRIAL"/>
    <property type="match status" value="1"/>
</dbReference>
<evidence type="ECO:0000256" key="5">
    <source>
        <dbReference type="ARBA" id="ARBA00023004"/>
    </source>
</evidence>
<dbReference type="EMBL" id="JAGRRH010000007">
    <property type="protein sequence ID" value="KAG7366207.1"/>
    <property type="molecule type" value="Genomic_DNA"/>
</dbReference>
<comment type="caution">
    <text evidence="10">The sequence shown here is derived from an EMBL/GenBank/DDBJ whole genome shotgun (WGS) entry which is preliminary data.</text>
</comment>
<organism evidence="10 11">
    <name type="scientific">Nitzschia inconspicua</name>
    <dbReference type="NCBI Taxonomy" id="303405"/>
    <lineage>
        <taxon>Eukaryota</taxon>
        <taxon>Sar</taxon>
        <taxon>Stramenopiles</taxon>
        <taxon>Ochrophyta</taxon>
        <taxon>Bacillariophyta</taxon>
        <taxon>Bacillariophyceae</taxon>
        <taxon>Bacillariophycidae</taxon>
        <taxon>Bacillariales</taxon>
        <taxon>Bacillariaceae</taxon>
        <taxon>Nitzschia</taxon>
    </lineage>
</organism>
<dbReference type="Proteomes" id="UP000693970">
    <property type="component" value="Unassembled WGS sequence"/>
</dbReference>
<dbReference type="GO" id="GO:0008137">
    <property type="term" value="F:NADH dehydrogenase (ubiquinone) activity"/>
    <property type="evidence" value="ECO:0007669"/>
    <property type="project" value="UniProtKB-ARBA"/>
</dbReference>
<dbReference type="AlphaFoldDB" id="A0A9K3PZV8"/>
<evidence type="ECO:0000256" key="9">
    <source>
        <dbReference type="SAM" id="MobiDB-lite"/>
    </source>
</evidence>
<comment type="cofactor">
    <cofactor evidence="8">
        <name>[2Fe-2S] cluster</name>
        <dbReference type="ChEBI" id="CHEBI:190135"/>
    </cofactor>
</comment>
<protein>
    <submittedName>
        <fullName evidence="10">NADH dehydrogenase I subunit E</fullName>
    </submittedName>
</protein>
<gene>
    <name evidence="10" type="ORF">IV203_028877</name>
</gene>
<keyword evidence="2" id="KW-0001">2Fe-2S</keyword>
<dbReference type="FunFam" id="3.40.30.10:FF:000022">
    <property type="entry name" value="NADH dehydrogenase flavoprotein 2, mitochondrial"/>
    <property type="match status" value="1"/>
</dbReference>
<keyword evidence="6" id="KW-0411">Iron-sulfur</keyword>
<evidence type="ECO:0000313" key="11">
    <source>
        <dbReference type="Proteomes" id="UP000693970"/>
    </source>
</evidence>
<dbReference type="NCBIfam" id="NF005722">
    <property type="entry name" value="PRK07539.1-2"/>
    <property type="match status" value="1"/>
</dbReference>
<evidence type="ECO:0000256" key="2">
    <source>
        <dbReference type="ARBA" id="ARBA00022714"/>
    </source>
</evidence>
<dbReference type="GO" id="GO:0046872">
    <property type="term" value="F:metal ion binding"/>
    <property type="evidence" value="ECO:0007669"/>
    <property type="project" value="UniProtKB-KW"/>
</dbReference>
<evidence type="ECO:0000256" key="4">
    <source>
        <dbReference type="ARBA" id="ARBA00022967"/>
    </source>
</evidence>
<dbReference type="GO" id="GO:0098796">
    <property type="term" value="C:membrane protein complex"/>
    <property type="evidence" value="ECO:0007669"/>
    <property type="project" value="UniProtKB-ARBA"/>
</dbReference>
<dbReference type="GO" id="GO:1902494">
    <property type="term" value="C:catalytic complex"/>
    <property type="evidence" value="ECO:0007669"/>
    <property type="project" value="UniProtKB-ARBA"/>
</dbReference>
<evidence type="ECO:0000256" key="8">
    <source>
        <dbReference type="ARBA" id="ARBA00034078"/>
    </source>
</evidence>
<keyword evidence="4" id="KW-1278">Translocase</keyword>
<accession>A0A9K3PZV8</accession>
<keyword evidence="5" id="KW-0408">Iron</keyword>
<dbReference type="GO" id="GO:0006120">
    <property type="term" value="P:mitochondrial electron transport, NADH to ubiquinone"/>
    <property type="evidence" value="ECO:0007669"/>
    <property type="project" value="UniProtKB-ARBA"/>
</dbReference>
<dbReference type="GO" id="GO:0051537">
    <property type="term" value="F:2 iron, 2 sulfur cluster binding"/>
    <property type="evidence" value="ECO:0007669"/>
    <property type="project" value="UniProtKB-KW"/>
</dbReference>
<evidence type="ECO:0000256" key="1">
    <source>
        <dbReference type="ARBA" id="ARBA00010643"/>
    </source>
</evidence>
<dbReference type="OrthoDB" id="10254187at2759"/>
<sequence length="300" mass="33359">MMISLVEVQIASSASCCQELVHFYPSSASSPAVKMLSSLPSKVAKTSAVRLLNKSLNHQAVRSLGTAKSFHLDSPDNNETTYFDFTEENYERANRILRKYPDNYRQAAMIPLLDLAQRQNGGWLPLAAMDKVAQICHVAPVRVYEVASFYTMFNRTPVGKYFLQVCGTTPCMICGSEEIMQTIENHLGIKNGQTTKDGMFTLLEVECLGACANAPMVQINDDYYECLSKETMIELMESMKKDKLPPVGKWGSLPMNGQVSCEGPLGKTSLFETPKPPKVDPNRFKEGKVDPASVKERMAY</sequence>
<dbReference type="Pfam" id="PF01257">
    <property type="entry name" value="2Fe-2S_thioredx"/>
    <property type="match status" value="1"/>
</dbReference>
<keyword evidence="3" id="KW-0479">Metal-binding</keyword>
<evidence type="ECO:0000313" key="10">
    <source>
        <dbReference type="EMBL" id="KAG7366207.1"/>
    </source>
</evidence>
<name>A0A9K3PZV8_9STRA</name>
<dbReference type="NCBIfam" id="TIGR01958">
    <property type="entry name" value="nuoE_fam"/>
    <property type="match status" value="1"/>
</dbReference>
<dbReference type="InterPro" id="IPR042128">
    <property type="entry name" value="NuoE_dom"/>
</dbReference>
<dbReference type="FunFam" id="1.10.10.1590:FF:000001">
    <property type="entry name" value="NADH-quinone oxidoreductase subunit E"/>
    <property type="match status" value="1"/>
</dbReference>
<keyword evidence="11" id="KW-1185">Reference proteome</keyword>
<dbReference type="PROSITE" id="PS01099">
    <property type="entry name" value="COMPLEX1_24K"/>
    <property type="match status" value="1"/>
</dbReference>
<dbReference type="GO" id="GO:0005743">
    <property type="term" value="C:mitochondrial inner membrane"/>
    <property type="evidence" value="ECO:0007669"/>
    <property type="project" value="UniProtKB-ARBA"/>
</dbReference>
<dbReference type="PANTHER" id="PTHR10371">
    <property type="entry name" value="NADH DEHYDROGENASE UBIQUINONE FLAVOPROTEIN 2, MITOCHONDRIAL"/>
    <property type="match status" value="1"/>
</dbReference>
<evidence type="ECO:0000256" key="7">
    <source>
        <dbReference type="ARBA" id="ARBA00023027"/>
    </source>
</evidence>
<reference evidence="10" key="2">
    <citation type="submission" date="2021-04" db="EMBL/GenBank/DDBJ databases">
        <authorList>
            <person name="Podell S."/>
        </authorList>
    </citation>
    <scope>NUCLEOTIDE SEQUENCE</scope>
    <source>
        <strain evidence="10">Hildebrandi</strain>
    </source>
</reference>
<keyword evidence="7" id="KW-0520">NAD</keyword>
<feature type="compositionally biased region" description="Basic and acidic residues" evidence="9">
    <location>
        <begin position="275"/>
        <end position="300"/>
    </location>
</feature>
<reference evidence="10" key="1">
    <citation type="journal article" date="2021" name="Sci. Rep.">
        <title>Diploid genomic architecture of Nitzschia inconspicua, an elite biomass production diatom.</title>
        <authorList>
            <person name="Oliver A."/>
            <person name="Podell S."/>
            <person name="Pinowska A."/>
            <person name="Traller J.C."/>
            <person name="Smith S.R."/>
            <person name="McClure R."/>
            <person name="Beliaev A."/>
            <person name="Bohutskyi P."/>
            <person name="Hill E.A."/>
            <person name="Rabines A."/>
            <person name="Zheng H."/>
            <person name="Allen L.Z."/>
            <person name="Kuo A."/>
            <person name="Grigoriev I.V."/>
            <person name="Allen A.E."/>
            <person name="Hazlebeck D."/>
            <person name="Allen E.E."/>
        </authorList>
    </citation>
    <scope>NUCLEOTIDE SEQUENCE</scope>
    <source>
        <strain evidence="10">Hildebrandi</strain>
    </source>
</reference>
<comment type="similarity">
    <text evidence="1">Belongs to the complex I 24 kDa subunit family.</text>
</comment>
<dbReference type="InterPro" id="IPR002023">
    <property type="entry name" value="NuoE-like"/>
</dbReference>
<dbReference type="GO" id="GO:0003954">
    <property type="term" value="F:NADH dehydrogenase activity"/>
    <property type="evidence" value="ECO:0007669"/>
    <property type="project" value="TreeGrafter"/>
</dbReference>
<dbReference type="NCBIfam" id="NF005725">
    <property type="entry name" value="PRK07539.1-5"/>
    <property type="match status" value="1"/>
</dbReference>